<evidence type="ECO:0000313" key="1">
    <source>
        <dbReference type="EMBL" id="KAK6996978.1"/>
    </source>
</evidence>
<keyword evidence="2" id="KW-1185">Reference proteome</keyword>
<dbReference type="InterPro" id="IPR032675">
    <property type="entry name" value="LRR_dom_sf"/>
</dbReference>
<name>A0AAW0A208_9AGAR</name>
<sequence>MSSAEAPMLLGRVCSSWRTLSQSMPRLWCRLHIVEPELNSASTQLVRKQKYAQWAEAAKDWLERSGPYPLSISLTGGDEGRHAMANSQSSGTTAILQVLIPFAHRWQDISVRASLAALECLSSISEQDVPMLTRLHIQRVPSSPVSAQWPALQFLSGPHIAHFSLSGEHGNIPSLPMRWSQLRSLSIGSHGRSVSNEAAVKVLSLCPRLEACELTICNRIPRPFIGTVLELPHLQSLTLHDQGPHSLYNAGGLFSRLSLPGLLHLGVLGYAFKLNGADPLLATSPCLQSLEMNTDVFNKQTLIEILTALPPTVQRLKLTGGPALREAECAMDDGVLARLTPTTCPSLQELHITDCDSISDQALLEFIVDMRSLDPPTLRIVKAHFTRSRQVDIHGQIQLSMLPDAGLRIEINYEDYELLGASPWKDLPDEYTAETAELAS</sequence>
<dbReference type="Proteomes" id="UP001362999">
    <property type="component" value="Unassembled WGS sequence"/>
</dbReference>
<feature type="non-terminal residue" evidence="1">
    <location>
        <position position="440"/>
    </location>
</feature>
<dbReference type="EMBL" id="JAWWNJ010000095">
    <property type="protein sequence ID" value="KAK6996978.1"/>
    <property type="molecule type" value="Genomic_DNA"/>
</dbReference>
<organism evidence="1 2">
    <name type="scientific">Favolaschia claudopus</name>
    <dbReference type="NCBI Taxonomy" id="2862362"/>
    <lineage>
        <taxon>Eukaryota</taxon>
        <taxon>Fungi</taxon>
        <taxon>Dikarya</taxon>
        <taxon>Basidiomycota</taxon>
        <taxon>Agaricomycotina</taxon>
        <taxon>Agaricomycetes</taxon>
        <taxon>Agaricomycetidae</taxon>
        <taxon>Agaricales</taxon>
        <taxon>Marasmiineae</taxon>
        <taxon>Mycenaceae</taxon>
        <taxon>Favolaschia</taxon>
    </lineage>
</organism>
<protein>
    <recommendedName>
        <fullName evidence="3">F-box domain-containing protein</fullName>
    </recommendedName>
</protein>
<accession>A0AAW0A208</accession>
<gene>
    <name evidence="1" type="ORF">R3P38DRAFT_3068993</name>
</gene>
<comment type="caution">
    <text evidence="1">The sequence shown here is derived from an EMBL/GenBank/DDBJ whole genome shotgun (WGS) entry which is preliminary data.</text>
</comment>
<dbReference type="Gene3D" id="3.80.10.10">
    <property type="entry name" value="Ribonuclease Inhibitor"/>
    <property type="match status" value="1"/>
</dbReference>
<dbReference type="SUPFAM" id="SSF52047">
    <property type="entry name" value="RNI-like"/>
    <property type="match status" value="1"/>
</dbReference>
<dbReference type="AlphaFoldDB" id="A0AAW0A208"/>
<evidence type="ECO:0000313" key="2">
    <source>
        <dbReference type="Proteomes" id="UP001362999"/>
    </source>
</evidence>
<proteinExistence type="predicted"/>
<evidence type="ECO:0008006" key="3">
    <source>
        <dbReference type="Google" id="ProtNLM"/>
    </source>
</evidence>
<reference evidence="1 2" key="1">
    <citation type="journal article" date="2024" name="J Genomics">
        <title>Draft genome sequencing and assembly of Favolaschia claudopus CIRM-BRFM 2984 isolated from oak limbs.</title>
        <authorList>
            <person name="Navarro D."/>
            <person name="Drula E."/>
            <person name="Chaduli D."/>
            <person name="Cazenave R."/>
            <person name="Ahrendt S."/>
            <person name="Wang J."/>
            <person name="Lipzen A."/>
            <person name="Daum C."/>
            <person name="Barry K."/>
            <person name="Grigoriev I.V."/>
            <person name="Favel A."/>
            <person name="Rosso M.N."/>
            <person name="Martin F."/>
        </authorList>
    </citation>
    <scope>NUCLEOTIDE SEQUENCE [LARGE SCALE GENOMIC DNA]</scope>
    <source>
        <strain evidence="1 2">CIRM-BRFM 2984</strain>
    </source>
</reference>